<sequence length="100" mass="11383">MLWRCCHEWMPVCGVNKGKELQMHLFVFHGYSKEHIAEFKSQKKSRKAAASEKPVHSCIFRETVFNSASGLGRHRTGKLADEHSAPTIVCPLCRENIKNS</sequence>
<accession>A0ABR1CCJ6</accession>
<comment type="caution">
    <text evidence="1">The sequence shown here is derived from an EMBL/GenBank/DDBJ whole genome shotgun (WGS) entry which is preliminary data.</text>
</comment>
<protein>
    <submittedName>
        <fullName evidence="1">Uncharacterized protein</fullName>
    </submittedName>
</protein>
<dbReference type="EMBL" id="JAVFWL010000002">
    <property type="protein sequence ID" value="KAK6735447.1"/>
    <property type="molecule type" value="Genomic_DNA"/>
</dbReference>
<keyword evidence="2" id="KW-1185">Reference proteome</keyword>
<organism evidence="1 2">
    <name type="scientific">Necator americanus</name>
    <name type="common">Human hookworm</name>
    <dbReference type="NCBI Taxonomy" id="51031"/>
    <lineage>
        <taxon>Eukaryota</taxon>
        <taxon>Metazoa</taxon>
        <taxon>Ecdysozoa</taxon>
        <taxon>Nematoda</taxon>
        <taxon>Chromadorea</taxon>
        <taxon>Rhabditida</taxon>
        <taxon>Rhabditina</taxon>
        <taxon>Rhabditomorpha</taxon>
        <taxon>Strongyloidea</taxon>
        <taxon>Ancylostomatidae</taxon>
        <taxon>Bunostominae</taxon>
        <taxon>Necator</taxon>
    </lineage>
</organism>
<proteinExistence type="predicted"/>
<name>A0ABR1CCJ6_NECAM</name>
<evidence type="ECO:0000313" key="1">
    <source>
        <dbReference type="EMBL" id="KAK6735447.1"/>
    </source>
</evidence>
<dbReference type="Proteomes" id="UP001303046">
    <property type="component" value="Unassembled WGS sequence"/>
</dbReference>
<evidence type="ECO:0000313" key="2">
    <source>
        <dbReference type="Proteomes" id="UP001303046"/>
    </source>
</evidence>
<gene>
    <name evidence="1" type="primary">Necator_chrII.g6370</name>
    <name evidence="1" type="ORF">RB195_018577</name>
</gene>
<reference evidence="1 2" key="1">
    <citation type="submission" date="2023-08" db="EMBL/GenBank/DDBJ databases">
        <title>A Necator americanus chromosomal reference genome.</title>
        <authorList>
            <person name="Ilik V."/>
            <person name="Petrzelkova K.J."/>
            <person name="Pardy F."/>
            <person name="Fuh T."/>
            <person name="Niatou-Singa F.S."/>
            <person name="Gouil Q."/>
            <person name="Baker L."/>
            <person name="Ritchie M.E."/>
            <person name="Jex A.R."/>
            <person name="Gazzola D."/>
            <person name="Li H."/>
            <person name="Toshio Fujiwara R."/>
            <person name="Zhan B."/>
            <person name="Aroian R.V."/>
            <person name="Pafco B."/>
            <person name="Schwarz E.M."/>
        </authorList>
    </citation>
    <scope>NUCLEOTIDE SEQUENCE [LARGE SCALE GENOMIC DNA]</scope>
    <source>
        <strain evidence="1 2">Aroian</strain>
        <tissue evidence="1">Whole animal</tissue>
    </source>
</reference>